<organism evidence="1 2">
    <name type="scientific">Pseudoalteromonas denitrificans DSM 6059</name>
    <dbReference type="NCBI Taxonomy" id="1123010"/>
    <lineage>
        <taxon>Bacteria</taxon>
        <taxon>Pseudomonadati</taxon>
        <taxon>Pseudomonadota</taxon>
        <taxon>Gammaproteobacteria</taxon>
        <taxon>Alteromonadales</taxon>
        <taxon>Pseudoalteromonadaceae</taxon>
        <taxon>Pseudoalteromonas</taxon>
    </lineage>
</organism>
<dbReference type="Gene3D" id="3.60.15.10">
    <property type="entry name" value="Ribonuclease Z/Hydroxyacylglutathione hydrolase-like"/>
    <property type="match status" value="1"/>
</dbReference>
<dbReference type="RefSeq" id="WP_091990978.1">
    <property type="nucleotide sequence ID" value="NZ_FOLO01000069.1"/>
</dbReference>
<gene>
    <name evidence="1" type="ORF">SAMN02745724_04885</name>
</gene>
<proteinExistence type="predicted"/>
<name>A0A1I1TKC6_9GAMM</name>
<sequence length="81" mass="9070">MADNVYNLINLGYPNIVVGTQAVSLIESGMGDYKDHRNKNVLKLIQTITNKPIKYVINLHSHPIKIKHQVFGENNKSALSP</sequence>
<accession>A0A1I1TKC6</accession>
<dbReference type="Proteomes" id="UP000198862">
    <property type="component" value="Unassembled WGS sequence"/>
</dbReference>
<keyword evidence="2" id="KW-1185">Reference proteome</keyword>
<dbReference type="EMBL" id="FOLO01000069">
    <property type="protein sequence ID" value="SFD57618.1"/>
    <property type="molecule type" value="Genomic_DNA"/>
</dbReference>
<dbReference type="OrthoDB" id="9815874at2"/>
<evidence type="ECO:0000313" key="1">
    <source>
        <dbReference type="EMBL" id="SFD57618.1"/>
    </source>
</evidence>
<protein>
    <submittedName>
        <fullName evidence="1">Uncharacterized protein</fullName>
    </submittedName>
</protein>
<dbReference type="InterPro" id="IPR036866">
    <property type="entry name" value="RibonucZ/Hydroxyglut_hydro"/>
</dbReference>
<dbReference type="AlphaFoldDB" id="A0A1I1TKC6"/>
<evidence type="ECO:0000313" key="2">
    <source>
        <dbReference type="Proteomes" id="UP000198862"/>
    </source>
</evidence>
<reference evidence="1 2" key="1">
    <citation type="submission" date="2016-10" db="EMBL/GenBank/DDBJ databases">
        <authorList>
            <person name="de Groot N.N."/>
        </authorList>
    </citation>
    <scope>NUCLEOTIDE SEQUENCE [LARGE SCALE GENOMIC DNA]</scope>
    <source>
        <strain evidence="1 2">DSM 6059</strain>
    </source>
</reference>